<evidence type="ECO:0000256" key="6">
    <source>
        <dbReference type="SAM" id="MobiDB-lite"/>
    </source>
</evidence>
<feature type="transmembrane region" description="Helical" evidence="7">
    <location>
        <begin position="117"/>
        <end position="138"/>
    </location>
</feature>
<comment type="similarity">
    <text evidence="2">Belongs to the acetate uptake transporter (AceTr) (TC 2.A.96) family.</text>
</comment>
<feature type="transmembrane region" description="Helical" evidence="7">
    <location>
        <begin position="221"/>
        <end position="244"/>
    </location>
</feature>
<dbReference type="EMBL" id="LUFC02000028">
    <property type="protein sequence ID" value="KAF4503312.1"/>
    <property type="molecule type" value="Genomic_DNA"/>
</dbReference>
<name>A0A9P5BL32_9HYPO</name>
<protein>
    <submittedName>
        <fullName evidence="8">Regulatory alcR</fullName>
    </submittedName>
</protein>
<evidence type="ECO:0000256" key="4">
    <source>
        <dbReference type="ARBA" id="ARBA00022989"/>
    </source>
</evidence>
<dbReference type="OrthoDB" id="5958943at2759"/>
<dbReference type="PANTHER" id="PTHR31123:SF4">
    <property type="entry name" value="PROTEIN ALCS"/>
    <property type="match status" value="1"/>
</dbReference>
<dbReference type="AlphaFoldDB" id="A0A9P5BL32"/>
<feature type="compositionally biased region" description="Polar residues" evidence="6">
    <location>
        <begin position="298"/>
        <end position="309"/>
    </location>
</feature>
<proteinExistence type="inferred from homology"/>
<feature type="transmembrane region" description="Helical" evidence="7">
    <location>
        <begin position="185"/>
        <end position="209"/>
    </location>
</feature>
<evidence type="ECO:0000256" key="2">
    <source>
        <dbReference type="ARBA" id="ARBA00005587"/>
    </source>
</evidence>
<evidence type="ECO:0000256" key="5">
    <source>
        <dbReference type="ARBA" id="ARBA00023136"/>
    </source>
</evidence>
<keyword evidence="9" id="KW-1185">Reference proteome</keyword>
<comment type="caution">
    <text evidence="8">The sequence shown here is derived from an EMBL/GenBank/DDBJ whole genome shotgun (WGS) entry which is preliminary data.</text>
</comment>
<evidence type="ECO:0000256" key="1">
    <source>
        <dbReference type="ARBA" id="ARBA00004141"/>
    </source>
</evidence>
<evidence type="ECO:0000313" key="9">
    <source>
        <dbReference type="Proteomes" id="UP000737391"/>
    </source>
</evidence>
<organism evidence="8 9">
    <name type="scientific">Fusarium agapanthi</name>
    <dbReference type="NCBI Taxonomy" id="1803897"/>
    <lineage>
        <taxon>Eukaryota</taxon>
        <taxon>Fungi</taxon>
        <taxon>Dikarya</taxon>
        <taxon>Ascomycota</taxon>
        <taxon>Pezizomycotina</taxon>
        <taxon>Sordariomycetes</taxon>
        <taxon>Hypocreomycetidae</taxon>
        <taxon>Hypocreales</taxon>
        <taxon>Nectriaceae</taxon>
        <taxon>Fusarium</taxon>
        <taxon>Fusarium fujikuroi species complex</taxon>
    </lineage>
</organism>
<sequence>MSTSPNKTFTEQGADHLERARTTGSISMSPEMFEQLYLAPHSRVKGDLRQKLGNPTPLALGGFLLCTTPASMALLGWHGSGGFGAGANVGAYFWFGGLLMLLGSIGEWILGNTFPSVLFGLFGGFWFTFGSTIVPDYNAYGLYSKTDVVADGLKEGEFYSTFSFFLISMGILCAVFAVASIRTNVVLFTILVILVPCFGCLSASFFAVANGESAKSLTYQHAGAAILFVVSLLGWYIFLSHILLSVDFPYVLPLGDLSSRIPGATKVKKDTHSEEEKVKSKKACDGYIRNEKPAVSPDATSPTSGSQIWSSITSTSNDSSQSKRKRNESPATTTAPSLNAKYCEITTANMLQMIQDSTPGQSLSWNNPFVNTDVPSFLSMDPALDAQSLAMSFSSPESASQTIAQEATDEGLPELTKQTSHAATDALDNSTSYSGSQDFDINNLWDLDFPDMNSAPLDTLSSTESPANRYNAVQVKRRARLPSNDWSGYPNFSPSPFTSDSLIMQTSNRYMITESLLQIYHDVLENNLACWLAEENCPYKLQVVARASPAPDPNVGATPGPSRYNPNLPPEWGAAWSNRMYRRVVELDRAAQSARLINLTRSESQAASRVLDLVILAFTTQWAQGNRRQERFSMGANDFAAGADDLADALNQEFEESLQQSVWEQAKRALQDVVDVESYRVIYAELIFGLTQKPWASDEYQQKSFGSKKGKSGKGIKENAMPEIIEIMSQEVPHIYLERATRKIHALKFRFEASESGFMETSKKHAPRRLTEENRRTIGLLYWLAVMFDTVSSSMNERPVALADEDCQHEDADQILADSMRAAQKSRRGSQRWEMELFIQDDTAKPTVGARWPCSYDDAMQMVAKSAPVKILIYRHLSYLQNALRKRECPQAIEEIIQQTTLLYRYWNMTHGTFFRDLIRHYDTVPPRIRSWFFCIAVPWHLGALMLADVLEFIDKNNYGLDQARQKRLSGNVAARIRKASAIELADLAQVTTPRVFQEAGINAAQLPDYHFAFEEGGVLY</sequence>
<feature type="transmembrane region" description="Helical" evidence="7">
    <location>
        <begin position="158"/>
        <end position="178"/>
    </location>
</feature>
<reference evidence="8" key="1">
    <citation type="submission" date="2020-01" db="EMBL/GenBank/DDBJ databases">
        <title>Identification and distribution of gene clusters putatively required for synthesis of sphingolipid metabolism inhibitors in phylogenetically diverse species of the filamentous fungus Fusarium.</title>
        <authorList>
            <person name="Kim H.-S."/>
            <person name="Busman M."/>
            <person name="Brown D.W."/>
            <person name="Divon H."/>
            <person name="Uhlig S."/>
            <person name="Proctor R.H."/>
        </authorList>
    </citation>
    <scope>NUCLEOTIDE SEQUENCE</scope>
    <source>
        <strain evidence="8">NRRL 31653</strain>
    </source>
</reference>
<dbReference type="GO" id="GO:0005886">
    <property type="term" value="C:plasma membrane"/>
    <property type="evidence" value="ECO:0007669"/>
    <property type="project" value="TreeGrafter"/>
</dbReference>
<evidence type="ECO:0000313" key="8">
    <source>
        <dbReference type="EMBL" id="KAF4503312.1"/>
    </source>
</evidence>
<dbReference type="InterPro" id="IPR051633">
    <property type="entry name" value="AceTr"/>
</dbReference>
<evidence type="ECO:0000256" key="3">
    <source>
        <dbReference type="ARBA" id="ARBA00022692"/>
    </source>
</evidence>
<keyword evidence="5 7" id="KW-0472">Membrane</keyword>
<feature type="transmembrane region" description="Helical" evidence="7">
    <location>
        <begin position="91"/>
        <end position="110"/>
    </location>
</feature>
<evidence type="ECO:0000256" key="7">
    <source>
        <dbReference type="SAM" id="Phobius"/>
    </source>
</evidence>
<dbReference type="Proteomes" id="UP000737391">
    <property type="component" value="Unassembled WGS sequence"/>
</dbReference>
<dbReference type="InterPro" id="IPR000791">
    <property type="entry name" value="Gpr1/Fun34/SatP-like"/>
</dbReference>
<feature type="region of interest" description="Disordered" evidence="6">
    <location>
        <begin position="291"/>
        <end position="336"/>
    </location>
</feature>
<comment type="subcellular location">
    <subcellularLocation>
        <location evidence="1">Membrane</location>
        <topology evidence="1">Multi-pass membrane protein</topology>
    </subcellularLocation>
</comment>
<accession>A0A9P5BL32</accession>
<gene>
    <name evidence="8" type="ORF">FAGAP_466</name>
</gene>
<keyword evidence="4 7" id="KW-1133">Transmembrane helix</keyword>
<feature type="transmembrane region" description="Helical" evidence="7">
    <location>
        <begin position="58"/>
        <end position="79"/>
    </location>
</feature>
<keyword evidence="3 7" id="KW-0812">Transmembrane</keyword>
<dbReference type="Pfam" id="PF01184">
    <property type="entry name" value="Gpr1_Fun34_YaaH"/>
    <property type="match status" value="1"/>
</dbReference>
<feature type="compositionally biased region" description="Low complexity" evidence="6">
    <location>
        <begin position="310"/>
        <end position="320"/>
    </location>
</feature>
<dbReference type="GO" id="GO:0015123">
    <property type="term" value="F:acetate transmembrane transporter activity"/>
    <property type="evidence" value="ECO:0007669"/>
    <property type="project" value="TreeGrafter"/>
</dbReference>
<dbReference type="PANTHER" id="PTHR31123">
    <property type="entry name" value="ACCUMULATION OF DYADS PROTEIN 2-RELATED"/>
    <property type="match status" value="1"/>
</dbReference>